<comment type="caution">
    <text evidence="2">The sequence shown here is derived from an EMBL/GenBank/DDBJ whole genome shotgun (WGS) entry which is preliminary data.</text>
</comment>
<reference evidence="2 3" key="1">
    <citation type="submission" date="2024-08" db="EMBL/GenBank/DDBJ databases">
        <authorList>
            <person name="Cucini C."/>
            <person name="Frati F."/>
        </authorList>
    </citation>
    <scope>NUCLEOTIDE SEQUENCE [LARGE SCALE GENOMIC DNA]</scope>
</reference>
<feature type="compositionally biased region" description="Polar residues" evidence="1">
    <location>
        <begin position="12"/>
        <end position="25"/>
    </location>
</feature>
<accession>A0ABP1RC76</accession>
<protein>
    <submittedName>
        <fullName evidence="2">Uncharacterized protein</fullName>
    </submittedName>
</protein>
<sequence length="107" mass="12306">MSQGRKKGRGKQLNTTRQFSHSSFAKNKEKVRENQILSSGISTSSSKAAGYTQFRSRKCCRSLRFPPLLHLFLTGEHNFCQLKNKAEKSQYQITSTSKLMLYFCTYI</sequence>
<proteinExistence type="predicted"/>
<name>A0ABP1RC76_9HEXA</name>
<keyword evidence="3" id="KW-1185">Reference proteome</keyword>
<dbReference type="EMBL" id="CAXLJM020000070">
    <property type="protein sequence ID" value="CAL8126029.1"/>
    <property type="molecule type" value="Genomic_DNA"/>
</dbReference>
<feature type="compositionally biased region" description="Basic residues" evidence="1">
    <location>
        <begin position="1"/>
        <end position="10"/>
    </location>
</feature>
<evidence type="ECO:0000256" key="1">
    <source>
        <dbReference type="SAM" id="MobiDB-lite"/>
    </source>
</evidence>
<dbReference type="Proteomes" id="UP001642540">
    <property type="component" value="Unassembled WGS sequence"/>
</dbReference>
<evidence type="ECO:0000313" key="3">
    <source>
        <dbReference type="Proteomes" id="UP001642540"/>
    </source>
</evidence>
<organism evidence="2 3">
    <name type="scientific">Orchesella dallaii</name>
    <dbReference type="NCBI Taxonomy" id="48710"/>
    <lineage>
        <taxon>Eukaryota</taxon>
        <taxon>Metazoa</taxon>
        <taxon>Ecdysozoa</taxon>
        <taxon>Arthropoda</taxon>
        <taxon>Hexapoda</taxon>
        <taxon>Collembola</taxon>
        <taxon>Entomobryomorpha</taxon>
        <taxon>Entomobryoidea</taxon>
        <taxon>Orchesellidae</taxon>
        <taxon>Orchesellinae</taxon>
        <taxon>Orchesella</taxon>
    </lineage>
</organism>
<feature type="region of interest" description="Disordered" evidence="1">
    <location>
        <begin position="1"/>
        <end position="28"/>
    </location>
</feature>
<evidence type="ECO:0000313" key="2">
    <source>
        <dbReference type="EMBL" id="CAL8126029.1"/>
    </source>
</evidence>
<gene>
    <name evidence="2" type="ORF">ODALV1_LOCUS21233</name>
</gene>